<feature type="compositionally biased region" description="Basic and acidic residues" evidence="6">
    <location>
        <begin position="325"/>
        <end position="337"/>
    </location>
</feature>
<feature type="compositionally biased region" description="Basic and acidic residues" evidence="6">
    <location>
        <begin position="355"/>
        <end position="368"/>
    </location>
</feature>
<evidence type="ECO:0000256" key="3">
    <source>
        <dbReference type="ARBA" id="ARBA00022741"/>
    </source>
</evidence>
<comment type="caution">
    <text evidence="8">The sequence shown here is derived from an EMBL/GenBank/DDBJ whole genome shotgun (WGS) entry which is preliminary data.</text>
</comment>
<organism evidence="8 9">
    <name type="scientific">Streptomyces roseoviridis</name>
    <dbReference type="NCBI Taxonomy" id="67361"/>
    <lineage>
        <taxon>Bacteria</taxon>
        <taxon>Bacillati</taxon>
        <taxon>Actinomycetota</taxon>
        <taxon>Actinomycetes</taxon>
        <taxon>Kitasatosporales</taxon>
        <taxon>Streptomycetaceae</taxon>
        <taxon>Streptomyces</taxon>
    </lineage>
</organism>
<evidence type="ECO:0000256" key="4">
    <source>
        <dbReference type="ARBA" id="ARBA00022840"/>
    </source>
</evidence>
<dbReference type="InterPro" id="IPR003593">
    <property type="entry name" value="AAA+_ATPase"/>
</dbReference>
<dbReference type="RefSeq" id="WP_345487148.1">
    <property type="nucleotide sequence ID" value="NZ_BAAAWU010000001.1"/>
</dbReference>
<dbReference type="PANTHER" id="PTHR42711">
    <property type="entry name" value="ABC TRANSPORTER ATP-BINDING PROTEIN"/>
    <property type="match status" value="1"/>
</dbReference>
<reference evidence="8 9" key="1">
    <citation type="submission" date="2024-09" db="EMBL/GenBank/DDBJ databases">
        <authorList>
            <person name="Sun Q."/>
            <person name="Mori K."/>
        </authorList>
    </citation>
    <scope>NUCLEOTIDE SEQUENCE [LARGE SCALE GENOMIC DNA]</scope>
    <source>
        <strain evidence="8 9">JCM 4414</strain>
    </source>
</reference>
<evidence type="ECO:0000313" key="8">
    <source>
        <dbReference type="EMBL" id="MFB9554560.1"/>
    </source>
</evidence>
<sequence length="392" mass="42174">MLAIEADALRRTYTHRTGWLRPRRTETEAVRAVTFDVAPGELFGLLGPNGAGKTTTIKMLNTLLLPTSGTARVFGHDVARDPVAVRKRIGYVFGGDRGLYDRLSALDNLRYFAELYGVEARAQRRRITELLDLVGLAGRERERVEGYSRGMRQRLHIARGLLHRPDVLFLDEPSVGVDPVAARDLRRTVADLAAAGTTVLLTTHYMAEADELCDRVAVVTGGRIRALGTPESLKSRVGERAVLEIEAYGVGEDRLERIRRIPGVRGAAVEERGTAQALTVQTDRGAELHAPVLAALDGVRVGRVVSREPSLEDAYIAIVEDAERAEADGAGPEESHADGPGPGESHADGPGPGESHADGPGPERRGPARPDSAWPGPAPRGPEHPGTQEVPA</sequence>
<keyword evidence="4 8" id="KW-0067">ATP-binding</keyword>
<gene>
    <name evidence="8" type="ORF">ACFFTP_10190</name>
</gene>
<accession>A0ABV5QM47</accession>
<keyword evidence="5" id="KW-0046">Antibiotic resistance</keyword>
<dbReference type="InterPro" id="IPR003439">
    <property type="entry name" value="ABC_transporter-like_ATP-bd"/>
</dbReference>
<dbReference type="GO" id="GO:0005524">
    <property type="term" value="F:ATP binding"/>
    <property type="evidence" value="ECO:0007669"/>
    <property type="project" value="UniProtKB-KW"/>
</dbReference>
<comment type="subcellular location">
    <subcellularLocation>
        <location evidence="1">Cell membrane</location>
        <topology evidence="1">Peripheral membrane protein</topology>
    </subcellularLocation>
</comment>
<dbReference type="SMART" id="SM00382">
    <property type="entry name" value="AAA"/>
    <property type="match status" value="1"/>
</dbReference>
<evidence type="ECO:0000259" key="7">
    <source>
        <dbReference type="PROSITE" id="PS50893"/>
    </source>
</evidence>
<dbReference type="Proteomes" id="UP001589716">
    <property type="component" value="Unassembled WGS sequence"/>
</dbReference>
<keyword evidence="2" id="KW-0813">Transport</keyword>
<protein>
    <submittedName>
        <fullName evidence="8">ATP-binding cassette domain-containing protein</fullName>
    </submittedName>
</protein>
<evidence type="ECO:0000256" key="6">
    <source>
        <dbReference type="SAM" id="MobiDB-lite"/>
    </source>
</evidence>
<proteinExistence type="predicted"/>
<dbReference type="Pfam" id="PF00005">
    <property type="entry name" value="ABC_tran"/>
    <property type="match status" value="1"/>
</dbReference>
<dbReference type="Gene3D" id="3.40.50.300">
    <property type="entry name" value="P-loop containing nucleotide triphosphate hydrolases"/>
    <property type="match status" value="1"/>
</dbReference>
<keyword evidence="9" id="KW-1185">Reference proteome</keyword>
<evidence type="ECO:0000256" key="1">
    <source>
        <dbReference type="ARBA" id="ARBA00004202"/>
    </source>
</evidence>
<name>A0ABV5QM47_9ACTN</name>
<feature type="domain" description="ABC transporter" evidence="7">
    <location>
        <begin position="9"/>
        <end position="246"/>
    </location>
</feature>
<dbReference type="PANTHER" id="PTHR42711:SF18">
    <property type="entry name" value="ABC TRANSPORTER, ATP-BINDING PROTEIN"/>
    <property type="match status" value="1"/>
</dbReference>
<evidence type="ECO:0000256" key="2">
    <source>
        <dbReference type="ARBA" id="ARBA00022448"/>
    </source>
</evidence>
<dbReference type="SUPFAM" id="SSF52540">
    <property type="entry name" value="P-loop containing nucleoside triphosphate hydrolases"/>
    <property type="match status" value="1"/>
</dbReference>
<dbReference type="PROSITE" id="PS50893">
    <property type="entry name" value="ABC_TRANSPORTER_2"/>
    <property type="match status" value="1"/>
</dbReference>
<dbReference type="InterPro" id="IPR027417">
    <property type="entry name" value="P-loop_NTPase"/>
</dbReference>
<evidence type="ECO:0000256" key="5">
    <source>
        <dbReference type="ARBA" id="ARBA00023251"/>
    </source>
</evidence>
<evidence type="ECO:0000313" key="9">
    <source>
        <dbReference type="Proteomes" id="UP001589716"/>
    </source>
</evidence>
<dbReference type="InterPro" id="IPR050763">
    <property type="entry name" value="ABC_transporter_ATP-binding"/>
</dbReference>
<keyword evidence="3" id="KW-0547">Nucleotide-binding</keyword>
<feature type="region of interest" description="Disordered" evidence="6">
    <location>
        <begin position="325"/>
        <end position="392"/>
    </location>
</feature>
<dbReference type="EMBL" id="JBHMCT010000007">
    <property type="protein sequence ID" value="MFB9554560.1"/>
    <property type="molecule type" value="Genomic_DNA"/>
</dbReference>